<reference evidence="6" key="1">
    <citation type="submission" date="2009-08" db="EMBL/GenBank/DDBJ databases">
        <title>Annotation of Salpingoeca rosetta.</title>
        <authorList>
            <consortium name="The Broad Institute Genome Sequencing Platform"/>
            <person name="Russ C."/>
            <person name="Cuomo C."/>
            <person name="Burger G."/>
            <person name="Gray M.W."/>
            <person name="Holland P.W.H."/>
            <person name="King N."/>
            <person name="Lang F.B.F."/>
            <person name="Roger A.J."/>
            <person name="Ruiz-Trillo I."/>
            <person name="Young S.K."/>
            <person name="Zeng Q."/>
            <person name="Gargeya S."/>
            <person name="Alvarado L."/>
            <person name="Berlin A."/>
            <person name="Chapman S.B."/>
            <person name="Chen Z."/>
            <person name="Freedman E."/>
            <person name="Gellesch M."/>
            <person name="Goldberg J."/>
            <person name="Griggs A."/>
            <person name="Gujja S."/>
            <person name="Heilman E."/>
            <person name="Heiman D."/>
            <person name="Howarth C."/>
            <person name="Mehta T."/>
            <person name="Neiman D."/>
            <person name="Pearson M."/>
            <person name="Roberts A."/>
            <person name="Saif S."/>
            <person name="Shea T."/>
            <person name="Shenoy N."/>
            <person name="Sisk P."/>
            <person name="Stolte C."/>
            <person name="Sykes S."/>
            <person name="White J."/>
            <person name="Yandava C."/>
            <person name="Haas B."/>
            <person name="Nusbaum C."/>
            <person name="Birren B."/>
        </authorList>
    </citation>
    <scope>NUCLEOTIDE SEQUENCE [LARGE SCALE GENOMIC DNA]</scope>
    <source>
        <strain evidence="6">ATCC 50818</strain>
    </source>
</reference>
<keyword evidence="5" id="KW-0378">Hydrolase</keyword>
<dbReference type="RefSeq" id="XP_004994938.1">
    <property type="nucleotide sequence ID" value="XM_004994881.1"/>
</dbReference>
<dbReference type="AlphaFoldDB" id="F2U7L7"/>
<dbReference type="GO" id="GO:0005829">
    <property type="term" value="C:cytosol"/>
    <property type="evidence" value="ECO:0007669"/>
    <property type="project" value="TreeGrafter"/>
</dbReference>
<dbReference type="eggNOG" id="KOG3101">
    <property type="taxonomic scope" value="Eukaryota"/>
</dbReference>
<evidence type="ECO:0000256" key="1">
    <source>
        <dbReference type="ARBA" id="ARBA00005622"/>
    </source>
</evidence>
<dbReference type="GeneID" id="16075516"/>
<organism evidence="7">
    <name type="scientific">Salpingoeca rosetta (strain ATCC 50818 / BSB-021)</name>
    <dbReference type="NCBI Taxonomy" id="946362"/>
    <lineage>
        <taxon>Eukaryota</taxon>
        <taxon>Choanoflagellata</taxon>
        <taxon>Craspedida</taxon>
        <taxon>Salpingoecidae</taxon>
        <taxon>Salpingoeca</taxon>
    </lineage>
</organism>
<protein>
    <recommendedName>
        <fullName evidence="3">S-formylglutathione hydrolase</fullName>
        <ecNumber evidence="2">3.1.2.12</ecNumber>
    </recommendedName>
</protein>
<dbReference type="EMBL" id="GL832963">
    <property type="protein sequence ID" value="EGD83434.1"/>
    <property type="molecule type" value="Genomic_DNA"/>
</dbReference>
<keyword evidence="7" id="KW-1185">Reference proteome</keyword>
<dbReference type="Gene3D" id="3.40.50.1820">
    <property type="entry name" value="alpha/beta hydrolase"/>
    <property type="match status" value="1"/>
</dbReference>
<evidence type="ECO:0000256" key="4">
    <source>
        <dbReference type="ARBA" id="ARBA00022487"/>
    </source>
</evidence>
<dbReference type="GO" id="GO:0046294">
    <property type="term" value="P:formaldehyde catabolic process"/>
    <property type="evidence" value="ECO:0007669"/>
    <property type="project" value="InterPro"/>
</dbReference>
<accession>F2U7L7</accession>
<evidence type="ECO:0000256" key="5">
    <source>
        <dbReference type="ARBA" id="ARBA00022801"/>
    </source>
</evidence>
<dbReference type="InterPro" id="IPR000801">
    <property type="entry name" value="Esterase-like"/>
</dbReference>
<name>F2U7L7_SALR5</name>
<gene>
    <name evidence="6" type="ORF">PTSG_04041</name>
</gene>
<comment type="similarity">
    <text evidence="1">Belongs to the esterase D family.</text>
</comment>
<evidence type="ECO:0000313" key="7">
    <source>
        <dbReference type="Proteomes" id="UP000007799"/>
    </source>
</evidence>
<dbReference type="STRING" id="946362.F2U7L7"/>
<evidence type="ECO:0000256" key="2">
    <source>
        <dbReference type="ARBA" id="ARBA00012479"/>
    </source>
</evidence>
<dbReference type="Proteomes" id="UP000007799">
    <property type="component" value="Unassembled WGS sequence"/>
</dbReference>
<dbReference type="SUPFAM" id="SSF53474">
    <property type="entry name" value="alpha/beta-Hydrolases"/>
    <property type="match status" value="1"/>
</dbReference>
<dbReference type="GO" id="GO:0018738">
    <property type="term" value="F:S-formylglutathione hydrolase activity"/>
    <property type="evidence" value="ECO:0007669"/>
    <property type="project" value="UniProtKB-EC"/>
</dbReference>
<dbReference type="OrthoDB" id="420518at2759"/>
<dbReference type="Pfam" id="PF00756">
    <property type="entry name" value="Esterase"/>
    <property type="match status" value="1"/>
</dbReference>
<dbReference type="KEGG" id="sre:PTSG_04041"/>
<dbReference type="EC" id="3.1.2.12" evidence="2"/>
<evidence type="ECO:0000313" key="6">
    <source>
        <dbReference type="EMBL" id="EGD83434.1"/>
    </source>
</evidence>
<proteinExistence type="inferred from homology"/>
<dbReference type="InParanoid" id="F2U7L7"/>
<dbReference type="GO" id="GO:0052689">
    <property type="term" value="F:carboxylic ester hydrolase activity"/>
    <property type="evidence" value="ECO:0007669"/>
    <property type="project" value="UniProtKB-KW"/>
</dbReference>
<dbReference type="InterPro" id="IPR014186">
    <property type="entry name" value="S-formylglutathione_hydrol"/>
</dbReference>
<dbReference type="PANTHER" id="PTHR10061:SF0">
    <property type="entry name" value="S-FORMYLGLUTATHIONE HYDROLASE"/>
    <property type="match status" value="1"/>
</dbReference>
<keyword evidence="4" id="KW-0719">Serine esterase</keyword>
<dbReference type="PANTHER" id="PTHR10061">
    <property type="entry name" value="S-FORMYLGLUTATHIONE HYDROLASE"/>
    <property type="match status" value="1"/>
</dbReference>
<evidence type="ECO:0000256" key="3">
    <source>
        <dbReference type="ARBA" id="ARBA00016774"/>
    </source>
</evidence>
<dbReference type="InterPro" id="IPR029058">
    <property type="entry name" value="AB_hydrolase_fold"/>
</dbReference>
<sequence>MEAKEDSGDVREVACFRCHDGHQRTYEHWSSTLHCRMRFSFFSPRAISKQRLPVIYFLSGLSRTEQTCPEQGGTQQYLCKHNLCMVWPDTSPRGLELDKTVESAWYGPGASFYVDATEKPWEDHYRMFTYITQELPALIEERFNVTKEKGVCGHSMGGHGALMCMLKQPKLFNSVSVFAPLCSTIKSPVSQRAMLRYFGEDKGAWAPWDVLTLALQLPKDTSPIPILIDQACVTYRRQEEFGHGYYFLQTFIADHISFHAKHLNPPPPPPSSS</sequence>